<keyword evidence="6" id="KW-0067">ATP-binding</keyword>
<keyword evidence="3" id="KW-0808">Transferase</keyword>
<dbReference type="SMART" id="SM00220">
    <property type="entry name" value="S_TKc"/>
    <property type="match status" value="1"/>
</dbReference>
<evidence type="ECO:0000256" key="4">
    <source>
        <dbReference type="ARBA" id="ARBA00022741"/>
    </source>
</evidence>
<dbReference type="AlphaFoldDB" id="A0A1E1K789"/>
<sequence>MDRLFRRTQQLIRRTTSPNGISSRVMSSQFVNLDDMMDIEEETMPTNGLYYPVRLGEVFKSRYEVLSKLGYGANSTVWFCRDLQQQKYAALEVYRFCSSSPREIEVLKYLAAKKSEHVGKAYVRSMIDSFVAKSAIGDHHCLVHEPLLLNLLELQAILPRKRLSLDLLKRTLRHLLLSLDYLHTEAVVVHSDIQARNILLGTIDQSVYSDMDAAEVQEPSPRKINGDSIIYQSRRFHPQAGFTAWGLPVLCDLGEARIGSKHTGIIQPNSFRAPEVVLGMEWDCNVDIWNLGVMAWHLFEDDHLFDGRILGQHSDAQLLAEMTSVLGPAPSSFLEQSEAALKYWGSEGNWKGVQGTEIKSVPLEDCEEYLEGKEYDMFVGFFKRMFVWNPKERATARELLQDEFLIVS</sequence>
<proteinExistence type="predicted"/>
<keyword evidence="2" id="KW-0723">Serine/threonine-protein kinase</keyword>
<dbReference type="InterPro" id="IPR000719">
    <property type="entry name" value="Prot_kinase_dom"/>
</dbReference>
<keyword evidence="4" id="KW-0547">Nucleotide-binding</keyword>
<comment type="catalytic activity">
    <reaction evidence="7">
        <text>L-threonyl-[protein] + ATP = O-phospho-L-threonyl-[protein] + ADP + H(+)</text>
        <dbReference type="Rhea" id="RHEA:46608"/>
        <dbReference type="Rhea" id="RHEA-COMP:11060"/>
        <dbReference type="Rhea" id="RHEA-COMP:11605"/>
        <dbReference type="ChEBI" id="CHEBI:15378"/>
        <dbReference type="ChEBI" id="CHEBI:30013"/>
        <dbReference type="ChEBI" id="CHEBI:30616"/>
        <dbReference type="ChEBI" id="CHEBI:61977"/>
        <dbReference type="ChEBI" id="CHEBI:456216"/>
        <dbReference type="EC" id="2.7.11.1"/>
    </reaction>
</comment>
<comment type="catalytic activity">
    <reaction evidence="8">
        <text>L-seryl-[protein] + ATP = O-phospho-L-seryl-[protein] + ADP + H(+)</text>
        <dbReference type="Rhea" id="RHEA:17989"/>
        <dbReference type="Rhea" id="RHEA-COMP:9863"/>
        <dbReference type="Rhea" id="RHEA-COMP:11604"/>
        <dbReference type="ChEBI" id="CHEBI:15378"/>
        <dbReference type="ChEBI" id="CHEBI:29999"/>
        <dbReference type="ChEBI" id="CHEBI:30616"/>
        <dbReference type="ChEBI" id="CHEBI:83421"/>
        <dbReference type="ChEBI" id="CHEBI:456216"/>
        <dbReference type="EC" id="2.7.11.1"/>
    </reaction>
</comment>
<evidence type="ECO:0000259" key="9">
    <source>
        <dbReference type="PROSITE" id="PS50011"/>
    </source>
</evidence>
<dbReference type="InterPro" id="IPR051334">
    <property type="entry name" value="SRPK"/>
</dbReference>
<evidence type="ECO:0000256" key="3">
    <source>
        <dbReference type="ARBA" id="ARBA00022679"/>
    </source>
</evidence>
<reference evidence="11" key="1">
    <citation type="submission" date="2016-03" db="EMBL/GenBank/DDBJ databases">
        <authorList>
            <person name="Guldener U."/>
        </authorList>
    </citation>
    <scope>NUCLEOTIDE SEQUENCE [LARGE SCALE GENOMIC DNA]</scope>
    <source>
        <strain evidence="11">04CH-RAC-A.6.1</strain>
    </source>
</reference>
<dbReference type="PANTHER" id="PTHR47634">
    <property type="entry name" value="PROTEIN KINASE DOMAIN-CONTAINING PROTEIN-RELATED"/>
    <property type="match status" value="1"/>
</dbReference>
<evidence type="ECO:0000256" key="1">
    <source>
        <dbReference type="ARBA" id="ARBA00012513"/>
    </source>
</evidence>
<dbReference type="Proteomes" id="UP000178912">
    <property type="component" value="Unassembled WGS sequence"/>
</dbReference>
<evidence type="ECO:0000256" key="2">
    <source>
        <dbReference type="ARBA" id="ARBA00022527"/>
    </source>
</evidence>
<dbReference type="GO" id="GO:0000245">
    <property type="term" value="P:spliceosomal complex assembly"/>
    <property type="evidence" value="ECO:0007669"/>
    <property type="project" value="TreeGrafter"/>
</dbReference>
<evidence type="ECO:0000256" key="6">
    <source>
        <dbReference type="ARBA" id="ARBA00022840"/>
    </source>
</evidence>
<dbReference type="PROSITE" id="PS50011">
    <property type="entry name" value="PROTEIN_KINASE_DOM"/>
    <property type="match status" value="1"/>
</dbReference>
<dbReference type="GO" id="GO:0004674">
    <property type="term" value="F:protein serine/threonine kinase activity"/>
    <property type="evidence" value="ECO:0007669"/>
    <property type="project" value="UniProtKB-KW"/>
</dbReference>
<dbReference type="Gene3D" id="3.30.200.20">
    <property type="entry name" value="Phosphorylase Kinase, domain 1"/>
    <property type="match status" value="1"/>
</dbReference>
<evidence type="ECO:0000256" key="5">
    <source>
        <dbReference type="ARBA" id="ARBA00022777"/>
    </source>
</evidence>
<feature type="domain" description="Protein kinase" evidence="9">
    <location>
        <begin position="63"/>
        <end position="405"/>
    </location>
</feature>
<evidence type="ECO:0000313" key="11">
    <source>
        <dbReference type="Proteomes" id="UP000178912"/>
    </source>
</evidence>
<dbReference type="EC" id="2.7.11.1" evidence="1"/>
<accession>A0A1E1K789</accession>
<dbReference type="EMBL" id="FJUX01000017">
    <property type="protein sequence ID" value="CZS93948.1"/>
    <property type="molecule type" value="Genomic_DNA"/>
</dbReference>
<evidence type="ECO:0000256" key="7">
    <source>
        <dbReference type="ARBA" id="ARBA00047899"/>
    </source>
</evidence>
<evidence type="ECO:0000256" key="8">
    <source>
        <dbReference type="ARBA" id="ARBA00048679"/>
    </source>
</evidence>
<protein>
    <recommendedName>
        <fullName evidence="1">non-specific serine/threonine protein kinase</fullName>
        <ecNumber evidence="1">2.7.11.1</ecNumber>
    </recommendedName>
</protein>
<dbReference type="SUPFAM" id="SSF56112">
    <property type="entry name" value="Protein kinase-like (PK-like)"/>
    <property type="match status" value="1"/>
</dbReference>
<keyword evidence="11" id="KW-1185">Reference proteome</keyword>
<evidence type="ECO:0000313" key="10">
    <source>
        <dbReference type="EMBL" id="CZS93948.1"/>
    </source>
</evidence>
<dbReference type="GO" id="GO:0050684">
    <property type="term" value="P:regulation of mRNA processing"/>
    <property type="evidence" value="ECO:0007669"/>
    <property type="project" value="TreeGrafter"/>
</dbReference>
<name>A0A1E1K789_9HELO</name>
<gene>
    <name evidence="10" type="ORF">RAG0_03996</name>
</gene>
<dbReference type="GO" id="GO:0005524">
    <property type="term" value="F:ATP binding"/>
    <property type="evidence" value="ECO:0007669"/>
    <property type="project" value="UniProtKB-KW"/>
</dbReference>
<dbReference type="PANTHER" id="PTHR47634:SF9">
    <property type="entry name" value="PROTEIN KINASE DOMAIN-CONTAINING PROTEIN-RELATED"/>
    <property type="match status" value="1"/>
</dbReference>
<keyword evidence="5 10" id="KW-0418">Kinase</keyword>
<dbReference type="InterPro" id="IPR011009">
    <property type="entry name" value="Kinase-like_dom_sf"/>
</dbReference>
<dbReference type="Pfam" id="PF00069">
    <property type="entry name" value="Pkinase"/>
    <property type="match status" value="2"/>
</dbReference>
<dbReference type="OrthoDB" id="5979581at2759"/>
<organism evidence="10 11">
    <name type="scientific">Rhynchosporium agropyri</name>
    <dbReference type="NCBI Taxonomy" id="914238"/>
    <lineage>
        <taxon>Eukaryota</taxon>
        <taxon>Fungi</taxon>
        <taxon>Dikarya</taxon>
        <taxon>Ascomycota</taxon>
        <taxon>Pezizomycotina</taxon>
        <taxon>Leotiomycetes</taxon>
        <taxon>Helotiales</taxon>
        <taxon>Ploettnerulaceae</taxon>
        <taxon>Rhynchosporium</taxon>
    </lineage>
</organism>
<dbReference type="Gene3D" id="1.10.510.10">
    <property type="entry name" value="Transferase(Phosphotransferase) domain 1"/>
    <property type="match status" value="1"/>
</dbReference>